<accession>A0ACB8DG85</accession>
<protein>
    <submittedName>
        <fullName evidence="1">Uncharacterized protein</fullName>
    </submittedName>
</protein>
<keyword evidence="2" id="KW-1185">Reference proteome</keyword>
<dbReference type="EMBL" id="CM023471">
    <property type="protein sequence ID" value="KAH7967159.1"/>
    <property type="molecule type" value="Genomic_DNA"/>
</dbReference>
<reference evidence="1" key="1">
    <citation type="submission" date="2020-05" db="EMBL/GenBank/DDBJ databases">
        <title>Large-scale comparative analyses of tick genomes elucidate their genetic diversity and vector capacities.</title>
        <authorList>
            <person name="Jia N."/>
            <person name="Wang J."/>
            <person name="Shi W."/>
            <person name="Du L."/>
            <person name="Sun Y."/>
            <person name="Zhan W."/>
            <person name="Jiang J."/>
            <person name="Wang Q."/>
            <person name="Zhang B."/>
            <person name="Ji P."/>
            <person name="Sakyi L.B."/>
            <person name="Cui X."/>
            <person name="Yuan T."/>
            <person name="Jiang B."/>
            <person name="Yang W."/>
            <person name="Lam T.T.-Y."/>
            <person name="Chang Q."/>
            <person name="Ding S."/>
            <person name="Wang X."/>
            <person name="Zhu J."/>
            <person name="Ruan X."/>
            <person name="Zhao L."/>
            <person name="Wei J."/>
            <person name="Que T."/>
            <person name="Du C."/>
            <person name="Cheng J."/>
            <person name="Dai P."/>
            <person name="Han X."/>
            <person name="Huang E."/>
            <person name="Gao Y."/>
            <person name="Liu J."/>
            <person name="Shao H."/>
            <person name="Ye R."/>
            <person name="Li L."/>
            <person name="Wei W."/>
            <person name="Wang X."/>
            <person name="Wang C."/>
            <person name="Yang T."/>
            <person name="Huo Q."/>
            <person name="Li W."/>
            <person name="Guo W."/>
            <person name="Chen H."/>
            <person name="Zhou L."/>
            <person name="Ni X."/>
            <person name="Tian J."/>
            <person name="Zhou Y."/>
            <person name="Sheng Y."/>
            <person name="Liu T."/>
            <person name="Pan Y."/>
            <person name="Xia L."/>
            <person name="Li J."/>
            <person name="Zhao F."/>
            <person name="Cao W."/>
        </authorList>
    </citation>
    <scope>NUCLEOTIDE SEQUENCE</scope>
    <source>
        <strain evidence="1">Dsil-2018</strain>
    </source>
</reference>
<comment type="caution">
    <text evidence="1">The sequence shown here is derived from an EMBL/GenBank/DDBJ whole genome shotgun (WGS) entry which is preliminary data.</text>
</comment>
<proteinExistence type="predicted"/>
<evidence type="ECO:0000313" key="1">
    <source>
        <dbReference type="EMBL" id="KAH7967159.1"/>
    </source>
</evidence>
<dbReference type="Proteomes" id="UP000821865">
    <property type="component" value="Chromosome 2"/>
</dbReference>
<gene>
    <name evidence="1" type="ORF">HPB49_023260</name>
</gene>
<sequence length="362" mass="40981">MADHASFVEYILRVDELFGGVMDDNDIADVPRQRLRDRLNPMEHFNNSEFLARYRFTKCTVKKLLDYLPLEENASNRGHPLPPMLQLLIALRFYGAGTFQVVTGDLVNVSQPTVSRVIERVSRLIATHVFPIVVKFPSTDNEFRATMVEFYRIAKFPELTGCIDCTHIRIKSPGGPNGEVYRNRKGYFSINVQVIAGPKLQFFNVVSSWPGSVHDSRIFDNSRARVLYETKRVPGLLLGDAGYACMPFLMTPMADSGRPNSPESRYQAAQIRTRNTVERAFGVWKRRFPCLDMGLQHLAERSAVVTTACAALHNLAVLRQDPEPPAVVIPQHLRRQQPDVASQTDTLHGSQCRMRLIARAFH</sequence>
<name>A0ACB8DG85_DERSI</name>
<evidence type="ECO:0000313" key="2">
    <source>
        <dbReference type="Proteomes" id="UP000821865"/>
    </source>
</evidence>
<organism evidence="1 2">
    <name type="scientific">Dermacentor silvarum</name>
    <name type="common">Tick</name>
    <dbReference type="NCBI Taxonomy" id="543639"/>
    <lineage>
        <taxon>Eukaryota</taxon>
        <taxon>Metazoa</taxon>
        <taxon>Ecdysozoa</taxon>
        <taxon>Arthropoda</taxon>
        <taxon>Chelicerata</taxon>
        <taxon>Arachnida</taxon>
        <taxon>Acari</taxon>
        <taxon>Parasitiformes</taxon>
        <taxon>Ixodida</taxon>
        <taxon>Ixodoidea</taxon>
        <taxon>Ixodidae</taxon>
        <taxon>Rhipicephalinae</taxon>
        <taxon>Dermacentor</taxon>
    </lineage>
</organism>